<evidence type="ECO:0000256" key="2">
    <source>
        <dbReference type="SAM" id="Phobius"/>
    </source>
</evidence>
<evidence type="ECO:0000256" key="1">
    <source>
        <dbReference type="ARBA" id="ARBA00022999"/>
    </source>
</evidence>
<dbReference type="InterPro" id="IPR032179">
    <property type="entry name" value="Cry22Aa_Ig-like"/>
</dbReference>
<dbReference type="InterPro" id="IPR013783">
    <property type="entry name" value="Ig-like_fold"/>
</dbReference>
<dbReference type="Proteomes" id="UP000007799">
    <property type="component" value="Unassembled WGS sequence"/>
</dbReference>
<dbReference type="RefSeq" id="XP_004994293.1">
    <property type="nucleotide sequence ID" value="XM_004994236.1"/>
</dbReference>
<dbReference type="Pfam" id="PF16403">
    <property type="entry name" value="Bact_surface_Ig-like"/>
    <property type="match status" value="2"/>
</dbReference>
<keyword evidence="2" id="KW-0812">Transmembrane</keyword>
<keyword evidence="2" id="KW-1133">Transmembrane helix</keyword>
<feature type="domain" description="Pesticidal crystal protein Cry22Aa Ig-like" evidence="3">
    <location>
        <begin position="330"/>
        <end position="405"/>
    </location>
</feature>
<feature type="transmembrane region" description="Helical" evidence="2">
    <location>
        <begin position="781"/>
        <end position="804"/>
    </location>
</feature>
<dbReference type="PANTHER" id="PTHR15127">
    <property type="entry name" value="HEAVYWEIGHT, ISOFORM A"/>
    <property type="match status" value="1"/>
</dbReference>
<dbReference type="EMBL" id="GL832965">
    <property type="protein sequence ID" value="EGD73262.1"/>
    <property type="molecule type" value="Genomic_DNA"/>
</dbReference>
<dbReference type="KEGG" id="sre:PTSG_04975"/>
<dbReference type="GeneID" id="16074872"/>
<dbReference type="OrthoDB" id="10691444at2759"/>
<organism evidence="5">
    <name type="scientific">Salpingoeca rosetta (strain ATCC 50818 / BSB-021)</name>
    <dbReference type="NCBI Taxonomy" id="946362"/>
    <lineage>
        <taxon>Eukaryota</taxon>
        <taxon>Choanoflagellata</taxon>
        <taxon>Craspedida</taxon>
        <taxon>Salpingoecidae</taxon>
        <taxon>Salpingoeca</taxon>
    </lineage>
</organism>
<name>F2U959_SALR5</name>
<gene>
    <name evidence="4" type="ORF">PTSG_04975</name>
</gene>
<accession>F2U959</accession>
<feature type="domain" description="Pesticidal crystal protein Cry22Aa Ig-like" evidence="3">
    <location>
        <begin position="690"/>
        <end position="762"/>
    </location>
</feature>
<evidence type="ECO:0000313" key="5">
    <source>
        <dbReference type="Proteomes" id="UP000007799"/>
    </source>
</evidence>
<proteinExistence type="predicted"/>
<dbReference type="Gene3D" id="2.60.40.10">
    <property type="entry name" value="Immunoglobulins"/>
    <property type="match status" value="4"/>
</dbReference>
<keyword evidence="1" id="KW-0727">SH2 domain</keyword>
<keyword evidence="5" id="KW-1185">Reference proteome</keyword>
<keyword evidence="2" id="KW-0472">Membrane</keyword>
<dbReference type="eggNOG" id="ENOG502SFG4">
    <property type="taxonomic scope" value="Eukaryota"/>
</dbReference>
<protein>
    <recommendedName>
        <fullName evidence="3">Pesticidal crystal protein Cry22Aa Ig-like domain-containing protein</fullName>
    </recommendedName>
</protein>
<reference evidence="4" key="1">
    <citation type="submission" date="2009-08" db="EMBL/GenBank/DDBJ databases">
        <title>Annotation of Salpingoeca rosetta.</title>
        <authorList>
            <consortium name="The Broad Institute Genome Sequencing Platform"/>
            <person name="Russ C."/>
            <person name="Cuomo C."/>
            <person name="Burger G."/>
            <person name="Gray M.W."/>
            <person name="Holland P.W.H."/>
            <person name="King N."/>
            <person name="Lang F.B.F."/>
            <person name="Roger A.J."/>
            <person name="Ruiz-Trillo I."/>
            <person name="Young S.K."/>
            <person name="Zeng Q."/>
            <person name="Gargeya S."/>
            <person name="Alvarado L."/>
            <person name="Berlin A."/>
            <person name="Chapman S.B."/>
            <person name="Chen Z."/>
            <person name="Freedman E."/>
            <person name="Gellesch M."/>
            <person name="Goldberg J."/>
            <person name="Griggs A."/>
            <person name="Gujja S."/>
            <person name="Heilman E."/>
            <person name="Heiman D."/>
            <person name="Howarth C."/>
            <person name="Mehta T."/>
            <person name="Neiman D."/>
            <person name="Pearson M."/>
            <person name="Roberts A."/>
            <person name="Saif S."/>
            <person name="Shea T."/>
            <person name="Shenoy N."/>
            <person name="Sisk P."/>
            <person name="Stolte C."/>
            <person name="Sykes S."/>
            <person name="White J."/>
            <person name="Yandava C."/>
            <person name="Haas B."/>
            <person name="Nusbaum C."/>
            <person name="Birren B."/>
        </authorList>
    </citation>
    <scope>NUCLEOTIDE SEQUENCE [LARGE SCALE GENOMIC DNA]</scope>
    <source>
        <strain evidence="4">ATCC 50818</strain>
    </source>
</reference>
<dbReference type="InterPro" id="IPR051846">
    <property type="entry name" value="SH2_domain_adapters"/>
</dbReference>
<dbReference type="AlphaFoldDB" id="F2U959"/>
<evidence type="ECO:0000313" key="4">
    <source>
        <dbReference type="EMBL" id="EGD73262.1"/>
    </source>
</evidence>
<dbReference type="PANTHER" id="PTHR15127:SF32">
    <property type="entry name" value="HEAVYWEIGHT, ISOFORM A"/>
    <property type="match status" value="1"/>
</dbReference>
<dbReference type="InParanoid" id="F2U959"/>
<sequence length="903" mass="94872">MEGDLRLRSGDCFGKYQDASSHSSASCKSCVVCPTGYDETILCTKVANGKCEDIQPPTIELRYPGTNVLLKSSDTYTAGFGLPFSPPLASAVDTAAGAVVLIPPANITNISTDILHATRTLTYMAVDAASNTATRTITVMVEDTLGPEISFDPPTLRLEAGQSPTRHNLTKGVCLVDNVDGELSVDLDQLQYSMNDINVSSLGSYQLSYWLNAADEAGNPVQATNRTIIVQDTTKPDLRVDFGLREVHAGNEVWHEAAITFVYPVVTASDSFDTTINSSSVISAEFPRFRPFVEDDTTFAFTYAVSDASDNLATVTYVVRVVDTMAPTVTITGDPSVTHEAGTEYVDAGATASDLLEDALERTIDITTLNTVDVYPASVPAVFTVEYTACDKAGNCNNASRAVTVVDTQPPTIELVGPSQLQVEAGSELADIDPGAHVSDAYNAPSQLRLSIDDGGYAAQPASVPATFNITYTVSDTSNHTASITREITVIDTTPPDVRLNGALDTVVGDGVGWVEPGIASAYDNADGDVRPRVEVRVVAQTVGTAAAASSCVHSSARDFVPSVAPRVWPSPALDAVEASAPSGTVYRINYTVTDASDNVAHVERVVRVVDGSAPTMQLVGEQLVQLEFGGEDGSGAFADPGVTAHDAHDGDVSGNVCVNVSVVTANATGVLAVGSVADVAAYAVTHVVTLYGAEEVHVPYATRYVEAGYSAQDVHDGNVTSRVVVRGADAIDVHVAGAYEIEYSVTDANGNTGVAVRMVVVDALSSSPSNVSASSASTGVIIGAAVGGFLLVVGLVASALILVRTKKSNRRPMPAEKIDLAADNHVGDIFVNPAYEGFHYATPADEDQTRTVAPATLHAWDETSYNTTGVERPIYAQVARESEMPDGMRTYQSPVLANVSET</sequence>
<dbReference type="GO" id="GO:0001784">
    <property type="term" value="F:phosphotyrosine residue binding"/>
    <property type="evidence" value="ECO:0007669"/>
    <property type="project" value="TreeGrafter"/>
</dbReference>
<evidence type="ECO:0000259" key="3">
    <source>
        <dbReference type="Pfam" id="PF16403"/>
    </source>
</evidence>